<keyword evidence="1" id="KW-0812">Transmembrane</keyword>
<sequence>MRDKHLLLGYPEKYGLDENSRLRMQTFRDVNPKAAFGDLPLPVPYQESRDGAVQQLAMTINNIGICIGMIALLCYIYGPQAMRRRVQRAVVGSDQGVAPMGERREMMESRPKGGNGQQLEQEAAVLVGLEQHSSGESDSWESVAAVPTEEDNDESYISLDEVQQQLLGLRYNSNTMHFLQEQMEKAQGLATLESLSEGTTQLLDAALKQGHRLIRKHSQVFDVRHFYKIEDAVEAVQL</sequence>
<evidence type="ECO:0000313" key="2">
    <source>
        <dbReference type="EMBL" id="CAD7696247.1"/>
    </source>
</evidence>
<reference evidence="2" key="1">
    <citation type="submission" date="2020-12" db="EMBL/GenBank/DDBJ databases">
        <authorList>
            <person name="Iha C."/>
        </authorList>
    </citation>
    <scope>NUCLEOTIDE SEQUENCE</scope>
</reference>
<feature type="transmembrane region" description="Helical" evidence="1">
    <location>
        <begin position="56"/>
        <end position="78"/>
    </location>
</feature>
<organism evidence="2 3">
    <name type="scientific">Ostreobium quekettii</name>
    <dbReference type="NCBI Taxonomy" id="121088"/>
    <lineage>
        <taxon>Eukaryota</taxon>
        <taxon>Viridiplantae</taxon>
        <taxon>Chlorophyta</taxon>
        <taxon>core chlorophytes</taxon>
        <taxon>Ulvophyceae</taxon>
        <taxon>TCBD clade</taxon>
        <taxon>Bryopsidales</taxon>
        <taxon>Ostreobineae</taxon>
        <taxon>Ostreobiaceae</taxon>
        <taxon>Ostreobium</taxon>
    </lineage>
</organism>
<evidence type="ECO:0000313" key="3">
    <source>
        <dbReference type="Proteomes" id="UP000708148"/>
    </source>
</evidence>
<evidence type="ECO:0000256" key="1">
    <source>
        <dbReference type="SAM" id="Phobius"/>
    </source>
</evidence>
<keyword evidence="1" id="KW-1133">Transmembrane helix</keyword>
<dbReference type="Proteomes" id="UP000708148">
    <property type="component" value="Unassembled WGS sequence"/>
</dbReference>
<keyword evidence="3" id="KW-1185">Reference proteome</keyword>
<dbReference type="EMBL" id="CAJHUC010000450">
    <property type="protein sequence ID" value="CAD7696247.1"/>
    <property type="molecule type" value="Genomic_DNA"/>
</dbReference>
<name>A0A8S1IMY3_9CHLO</name>
<proteinExistence type="predicted"/>
<protein>
    <submittedName>
        <fullName evidence="2">Uncharacterized protein</fullName>
    </submittedName>
</protein>
<gene>
    <name evidence="2" type="ORF">OSTQU699_LOCUS1608</name>
</gene>
<feature type="non-terminal residue" evidence="2">
    <location>
        <position position="1"/>
    </location>
</feature>
<dbReference type="AlphaFoldDB" id="A0A8S1IMY3"/>
<comment type="caution">
    <text evidence="2">The sequence shown here is derived from an EMBL/GenBank/DDBJ whole genome shotgun (WGS) entry which is preliminary data.</text>
</comment>
<keyword evidence="1" id="KW-0472">Membrane</keyword>
<accession>A0A8S1IMY3</accession>